<evidence type="ECO:0000259" key="8">
    <source>
        <dbReference type="Pfam" id="PF17851"/>
    </source>
</evidence>
<feature type="domain" description="Beta-xylosidase C-terminal Concanavalin A-like" evidence="8">
    <location>
        <begin position="373"/>
        <end position="582"/>
    </location>
</feature>
<dbReference type="InterPro" id="IPR006710">
    <property type="entry name" value="Glyco_hydro_43"/>
</dbReference>
<dbReference type="InterPro" id="IPR013320">
    <property type="entry name" value="ConA-like_dom_sf"/>
</dbReference>
<keyword evidence="7" id="KW-0812">Transmembrane</keyword>
<dbReference type="Pfam" id="PF17851">
    <property type="entry name" value="GH43_C2"/>
    <property type="match status" value="1"/>
</dbReference>
<dbReference type="GeneID" id="43590260"/>
<feature type="active site" description="Proton acceptor" evidence="4">
    <location>
        <position position="56"/>
    </location>
</feature>
<evidence type="ECO:0000256" key="7">
    <source>
        <dbReference type="SAM" id="Phobius"/>
    </source>
</evidence>
<keyword evidence="7" id="KW-0472">Membrane</keyword>
<name>A0AAJ8MW64_9TREE</name>
<feature type="site" description="Important for catalytic activity, responsible for pKa modulation of the active site Glu and correct orientation of both the proton donor and substrate" evidence="5">
    <location>
        <position position="171"/>
    </location>
</feature>
<dbReference type="EMBL" id="CP144055">
    <property type="protein sequence ID" value="WWD18265.1"/>
    <property type="molecule type" value="Genomic_DNA"/>
</dbReference>
<keyword evidence="10" id="KW-1185">Reference proteome</keyword>
<dbReference type="GO" id="GO:0005975">
    <property type="term" value="P:carbohydrate metabolic process"/>
    <property type="evidence" value="ECO:0007669"/>
    <property type="project" value="InterPro"/>
</dbReference>
<dbReference type="RefSeq" id="XP_031859688.2">
    <property type="nucleotide sequence ID" value="XM_032006107.2"/>
</dbReference>
<keyword evidence="2 6" id="KW-0378">Hydrolase</keyword>
<dbReference type="Proteomes" id="UP000322225">
    <property type="component" value="Chromosome 5"/>
</dbReference>
<dbReference type="InterPro" id="IPR023296">
    <property type="entry name" value="Glyco_hydro_beta-prop_sf"/>
</dbReference>
<keyword evidence="3 6" id="KW-0326">Glycosidase</keyword>
<comment type="similarity">
    <text evidence="1 6">Belongs to the glycosyl hydrolase 43 family.</text>
</comment>
<evidence type="ECO:0000256" key="4">
    <source>
        <dbReference type="PIRSR" id="PIRSR606710-1"/>
    </source>
</evidence>
<dbReference type="PANTHER" id="PTHR42812:SF16">
    <property type="entry name" value="HYDROLASE, PUTATIVE (AFU_ORTHOLOGUE AFUA_7G06110)-RELATED"/>
    <property type="match status" value="1"/>
</dbReference>
<dbReference type="SUPFAM" id="SSF49899">
    <property type="entry name" value="Concanavalin A-like lectins/glucanases"/>
    <property type="match status" value="1"/>
</dbReference>
<dbReference type="SUPFAM" id="SSF75005">
    <property type="entry name" value="Arabinanase/levansucrase/invertase"/>
    <property type="match status" value="1"/>
</dbReference>
<dbReference type="Gene3D" id="2.115.10.20">
    <property type="entry name" value="Glycosyl hydrolase domain, family 43"/>
    <property type="match status" value="1"/>
</dbReference>
<dbReference type="AlphaFoldDB" id="A0AAJ8MW64"/>
<protein>
    <recommendedName>
        <fullName evidence="8">Beta-xylosidase C-terminal Concanavalin A-like domain-containing protein</fullName>
    </recommendedName>
</protein>
<evidence type="ECO:0000313" key="9">
    <source>
        <dbReference type="EMBL" id="WWD18265.1"/>
    </source>
</evidence>
<evidence type="ECO:0000256" key="3">
    <source>
        <dbReference type="ARBA" id="ARBA00023295"/>
    </source>
</evidence>
<evidence type="ECO:0000256" key="1">
    <source>
        <dbReference type="ARBA" id="ARBA00009865"/>
    </source>
</evidence>
<dbReference type="PANTHER" id="PTHR42812">
    <property type="entry name" value="BETA-XYLOSIDASE"/>
    <property type="match status" value="1"/>
</dbReference>
<dbReference type="InterPro" id="IPR041542">
    <property type="entry name" value="GH43_C2"/>
</dbReference>
<proteinExistence type="inferred from homology"/>
<organism evidence="9 10">
    <name type="scientific">Kwoniella shandongensis</name>
    <dbReference type="NCBI Taxonomy" id="1734106"/>
    <lineage>
        <taxon>Eukaryota</taxon>
        <taxon>Fungi</taxon>
        <taxon>Dikarya</taxon>
        <taxon>Basidiomycota</taxon>
        <taxon>Agaricomycotina</taxon>
        <taxon>Tremellomycetes</taxon>
        <taxon>Tremellales</taxon>
        <taxon>Cryptococcaceae</taxon>
        <taxon>Kwoniella</taxon>
    </lineage>
</organism>
<dbReference type="Pfam" id="PF04616">
    <property type="entry name" value="Glyco_hydro_43"/>
    <property type="match status" value="1"/>
</dbReference>
<dbReference type="KEGG" id="ksn:43590260"/>
<evidence type="ECO:0000256" key="5">
    <source>
        <dbReference type="PIRSR" id="PIRSR606710-2"/>
    </source>
</evidence>
<accession>A0AAJ8MW64</accession>
<feature type="active site" description="Proton donor" evidence="4">
    <location>
        <position position="234"/>
    </location>
</feature>
<dbReference type="Gene3D" id="2.60.120.200">
    <property type="match status" value="1"/>
</dbReference>
<keyword evidence="7" id="KW-1133">Transmembrane helix</keyword>
<gene>
    <name evidence="9" type="ORF">CI109_102715</name>
</gene>
<dbReference type="CDD" id="cd18617">
    <property type="entry name" value="GH43_XynB-like"/>
    <property type="match status" value="1"/>
</dbReference>
<dbReference type="GO" id="GO:0004553">
    <property type="term" value="F:hydrolase activity, hydrolyzing O-glycosyl compounds"/>
    <property type="evidence" value="ECO:0007669"/>
    <property type="project" value="InterPro"/>
</dbReference>
<reference evidence="9" key="1">
    <citation type="submission" date="2017-08" db="EMBL/GenBank/DDBJ databases">
        <authorList>
            <person name="Cuomo C."/>
            <person name="Billmyre B."/>
            <person name="Heitman J."/>
        </authorList>
    </citation>
    <scope>NUCLEOTIDE SEQUENCE</scope>
    <source>
        <strain evidence="9">CBS 12478</strain>
    </source>
</reference>
<feature type="transmembrane region" description="Helical" evidence="7">
    <location>
        <begin position="29"/>
        <end position="50"/>
    </location>
</feature>
<evidence type="ECO:0000313" key="10">
    <source>
        <dbReference type="Proteomes" id="UP000322225"/>
    </source>
</evidence>
<sequence length="592" mass="66134">MTSSDDSSGSLARGQPGGGRLTATARTMFRFILTLLLTVTSVLGFINPIIPGFNPDPSILAVGDDYFIVTSTFEFYPGHPIYHSKDLIDWKLIGHALNRPSQLRLYAGPPEGGIWAPTLRYYNGLYYLFTTNRWVYSSELRQQSRSFYVTTNDIFGGVWSDPIYIDVLGYDPDIFVEDESDGTAWITRCDINNNTAKIYGIYQNKIDLATGQQITPDELIFNGSLPLNSTARPEGPHLYKKDNYYYLLIAEGGTGVYHRSTIQRGPTPSGPWESYSGNPLIYNGVDPDPSTQPIQATGHSDIIQTADGQWWGTCLGIRPQGGNMTRAQLGRETFLFPVTWTDDGWPVFNNNQSIGLVGPGLYNRTLDWSSFHDSYDSDKLDESYYYLRTPYAPIYSLTARPGYLRLHGTPISLGDRDTPSILLRKQTAFNQLFETSLEFEPDSPKQEAGMTAFYSDFFHQDIAVTQCPSGNGSRCVVWRWVVNNNATATSPVVIGNATNVTTQYYPIPAGPVKLAIKAEETRYNFGYAVNGEEVSYVGSIDSVWVYSAPVGYSLFKGAHFGLYSQGGERSMFNNPADFDYWSQKTYKEDPVE</sequence>
<dbReference type="InterPro" id="IPR051795">
    <property type="entry name" value="Glycosyl_Hydrlase_43"/>
</dbReference>
<evidence type="ECO:0000256" key="2">
    <source>
        <dbReference type="ARBA" id="ARBA00022801"/>
    </source>
</evidence>
<reference evidence="9" key="2">
    <citation type="submission" date="2024-01" db="EMBL/GenBank/DDBJ databases">
        <title>Comparative genomics of Cryptococcus and Kwoniella reveals pathogenesis evolution and contrasting modes of karyotype evolution via chromosome fusion or intercentromeric recombination.</title>
        <authorList>
            <person name="Coelho M.A."/>
            <person name="David-Palma M."/>
            <person name="Shea T."/>
            <person name="Bowers K."/>
            <person name="McGinley-Smith S."/>
            <person name="Mohammad A.W."/>
            <person name="Gnirke A."/>
            <person name="Yurkov A.M."/>
            <person name="Nowrousian M."/>
            <person name="Sun S."/>
            <person name="Cuomo C.A."/>
            <person name="Heitman J."/>
        </authorList>
    </citation>
    <scope>NUCLEOTIDE SEQUENCE</scope>
    <source>
        <strain evidence="9">CBS 12478</strain>
    </source>
</reference>
<evidence type="ECO:0000256" key="6">
    <source>
        <dbReference type="RuleBase" id="RU361187"/>
    </source>
</evidence>